<dbReference type="Gene3D" id="1.10.10.10">
    <property type="entry name" value="Winged helix-like DNA-binding domain superfamily/Winged helix DNA-binding domain"/>
    <property type="match status" value="1"/>
</dbReference>
<dbReference type="PANTHER" id="PTHR43537:SF44">
    <property type="entry name" value="GNTR FAMILY REGULATORY PROTEIN"/>
    <property type="match status" value="1"/>
</dbReference>
<dbReference type="Pfam" id="PF00392">
    <property type="entry name" value="GntR"/>
    <property type="match status" value="1"/>
</dbReference>
<dbReference type="InterPro" id="IPR008920">
    <property type="entry name" value="TF_FadR/GntR_C"/>
</dbReference>
<dbReference type="RefSeq" id="WP_212520902.1">
    <property type="nucleotide sequence ID" value="NZ_JAGSOH010000099.1"/>
</dbReference>
<dbReference type="SMART" id="SM00345">
    <property type="entry name" value="HTH_GNTR"/>
    <property type="match status" value="1"/>
</dbReference>
<evidence type="ECO:0000313" key="6">
    <source>
        <dbReference type="Proteomes" id="UP000676325"/>
    </source>
</evidence>
<dbReference type="Gene3D" id="1.20.120.530">
    <property type="entry name" value="GntR ligand-binding domain-like"/>
    <property type="match status" value="1"/>
</dbReference>
<dbReference type="Pfam" id="PF07729">
    <property type="entry name" value="FCD"/>
    <property type="match status" value="1"/>
</dbReference>
<evidence type="ECO:0000259" key="4">
    <source>
        <dbReference type="PROSITE" id="PS50949"/>
    </source>
</evidence>
<dbReference type="PROSITE" id="PS50949">
    <property type="entry name" value="HTH_GNTR"/>
    <property type="match status" value="1"/>
</dbReference>
<evidence type="ECO:0000256" key="3">
    <source>
        <dbReference type="ARBA" id="ARBA00023163"/>
    </source>
</evidence>
<dbReference type="CDD" id="cd07377">
    <property type="entry name" value="WHTH_GntR"/>
    <property type="match status" value="1"/>
</dbReference>
<dbReference type="AlphaFoldDB" id="A0A941IJR9"/>
<dbReference type="EMBL" id="JAGSOH010000099">
    <property type="protein sequence ID" value="MBR7829769.1"/>
    <property type="molecule type" value="Genomic_DNA"/>
</dbReference>
<dbReference type="Proteomes" id="UP000676325">
    <property type="component" value="Unassembled WGS sequence"/>
</dbReference>
<comment type="caution">
    <text evidence="5">The sequence shown here is derived from an EMBL/GenBank/DDBJ whole genome shotgun (WGS) entry which is preliminary data.</text>
</comment>
<dbReference type="InterPro" id="IPR036388">
    <property type="entry name" value="WH-like_DNA-bd_sf"/>
</dbReference>
<accession>A0A941IJR9</accession>
<dbReference type="SUPFAM" id="SSF46785">
    <property type="entry name" value="Winged helix' DNA-binding domain"/>
    <property type="match status" value="1"/>
</dbReference>
<evidence type="ECO:0000313" key="5">
    <source>
        <dbReference type="EMBL" id="MBR7829769.1"/>
    </source>
</evidence>
<keyword evidence="6" id="KW-1185">Reference proteome</keyword>
<dbReference type="SMART" id="SM00895">
    <property type="entry name" value="FCD"/>
    <property type="match status" value="1"/>
</dbReference>
<organism evidence="5 6">
    <name type="scientific">Actinospica acidithermotolerans</name>
    <dbReference type="NCBI Taxonomy" id="2828514"/>
    <lineage>
        <taxon>Bacteria</taxon>
        <taxon>Bacillati</taxon>
        <taxon>Actinomycetota</taxon>
        <taxon>Actinomycetes</taxon>
        <taxon>Catenulisporales</taxon>
        <taxon>Actinospicaceae</taxon>
        <taxon>Actinospica</taxon>
    </lineage>
</organism>
<sequence>MNTATDSAGRVMTVTVPVVRPVEPVDTAQPPRPHTPAPAPLVFPRAAAQRGRGLHGQLVQQLGQMIVAGELGADRPLVPEEIGHRFEVSRTVVRESLRVLEAKGLVSARPNVGTRIRPVQEWNLLDPDVIEWRAQGPLRSDQARELAELRQAFEPLAAHLVAERGGALPEPVRARLGELADMLAESAAAVDAAAYARIDAEFHALLLQATENRMLEHLSAVVYGALEITGVRAGCEALPANARSHAELVEHILAGDGPAAAELSAALLGGGSRHTGAPRLPAQREQ</sequence>
<name>A0A941IJR9_9ACTN</name>
<feature type="domain" description="HTH gntR-type" evidence="4">
    <location>
        <begin position="52"/>
        <end position="119"/>
    </location>
</feature>
<dbReference type="PANTHER" id="PTHR43537">
    <property type="entry name" value="TRANSCRIPTIONAL REGULATOR, GNTR FAMILY"/>
    <property type="match status" value="1"/>
</dbReference>
<keyword evidence="3" id="KW-0804">Transcription</keyword>
<dbReference type="GO" id="GO:0003677">
    <property type="term" value="F:DNA binding"/>
    <property type="evidence" value="ECO:0007669"/>
    <property type="project" value="UniProtKB-KW"/>
</dbReference>
<reference evidence="5" key="1">
    <citation type="submission" date="2021-04" db="EMBL/GenBank/DDBJ databases">
        <title>Genome based classification of Actinospica acidithermotolerans sp. nov., an actinobacterium isolated from an Indonesian hot spring.</title>
        <authorList>
            <person name="Kusuma A.B."/>
            <person name="Putra K.E."/>
            <person name="Nafisah S."/>
            <person name="Loh J."/>
            <person name="Nouioui I."/>
            <person name="Goodfellow M."/>
        </authorList>
    </citation>
    <scope>NUCLEOTIDE SEQUENCE</scope>
    <source>
        <strain evidence="5">MGRD01-02</strain>
    </source>
</reference>
<proteinExistence type="predicted"/>
<protein>
    <submittedName>
        <fullName evidence="5">FadR family transcriptional regulator</fullName>
    </submittedName>
</protein>
<evidence type="ECO:0000256" key="1">
    <source>
        <dbReference type="ARBA" id="ARBA00023015"/>
    </source>
</evidence>
<dbReference type="InterPro" id="IPR011711">
    <property type="entry name" value="GntR_C"/>
</dbReference>
<dbReference type="InterPro" id="IPR000524">
    <property type="entry name" value="Tscrpt_reg_HTH_GntR"/>
</dbReference>
<dbReference type="InterPro" id="IPR036390">
    <property type="entry name" value="WH_DNA-bd_sf"/>
</dbReference>
<dbReference type="GO" id="GO:0003700">
    <property type="term" value="F:DNA-binding transcription factor activity"/>
    <property type="evidence" value="ECO:0007669"/>
    <property type="project" value="InterPro"/>
</dbReference>
<gene>
    <name evidence="5" type="ORF">KDK95_25920</name>
</gene>
<keyword evidence="2" id="KW-0238">DNA-binding</keyword>
<keyword evidence="1" id="KW-0805">Transcription regulation</keyword>
<dbReference type="SUPFAM" id="SSF48008">
    <property type="entry name" value="GntR ligand-binding domain-like"/>
    <property type="match status" value="1"/>
</dbReference>
<evidence type="ECO:0000256" key="2">
    <source>
        <dbReference type="ARBA" id="ARBA00023125"/>
    </source>
</evidence>